<sequence>NIVTPRDYLFIFRYTQVSLIALQTTVLQTRMSRMSSDEDFSLVSDNDPSHTLKSIQKDIEELKRAHDDLVKECKFLKEAKDTNVRFTQEFLQRVNTARKNLEDDKMAQSKALEKEQERLSEMKKEEKKMNIEILKIQKELDKTHETHQSLKQQTEVSTAVPEKKVVFSGETAEETNALSFDVKPRIIYPMEGGTAFITFEEEEVAEKILALKEHVVHLGECSITVKAEPVHFLVPAAVEMDTHVCPQRILISNLPKKESMDRILDKLEIYFSKSRNGGGEVEDVVMLEDSGNVVIKFLDSNIAKGLTDKQVHEIEMDKGKKHKVKVTPFLNGEITLLKTCNTTCIKTVLLTGIPAVMEKDNLQDLLEIHFQKSANSGGEVDAIVYNPVGERTLAVFEEDASKPEQNL</sequence>
<proteinExistence type="inferred from homology"/>
<name>A0AAE0QG66_9TELE</name>
<protein>
    <recommendedName>
        <fullName evidence="12">RRM domain-containing protein</fullName>
    </recommendedName>
</protein>
<evidence type="ECO:0000313" key="13">
    <source>
        <dbReference type="EMBL" id="KAK3520134.1"/>
    </source>
</evidence>
<keyword evidence="14" id="KW-1185">Reference proteome</keyword>
<dbReference type="PANTHER" id="PTHR15225">
    <property type="entry name" value="INTERFERON-INDUCED PROTEIN 35/NMI N-MYC/STAT INTERACTING PROTEIN"/>
    <property type="match status" value="1"/>
</dbReference>
<keyword evidence="11" id="KW-0175">Coiled coil</keyword>
<keyword evidence="6" id="KW-0964">Secreted</keyword>
<feature type="non-terminal residue" evidence="13">
    <location>
        <position position="407"/>
    </location>
</feature>
<dbReference type="GO" id="GO:0005615">
    <property type="term" value="C:extracellular space"/>
    <property type="evidence" value="ECO:0007669"/>
    <property type="project" value="UniProtKB-ARBA"/>
</dbReference>
<evidence type="ECO:0000256" key="5">
    <source>
        <dbReference type="ARBA" id="ARBA00022490"/>
    </source>
</evidence>
<reference evidence="13" key="1">
    <citation type="submission" date="2023-06" db="EMBL/GenBank/DDBJ databases">
        <title>Male Hemibagrus guttatus genome.</title>
        <authorList>
            <person name="Bian C."/>
        </authorList>
    </citation>
    <scope>NUCLEOTIDE SEQUENCE</scope>
    <source>
        <strain evidence="13">Male_cb2023</strain>
        <tissue evidence="13">Muscle</tissue>
    </source>
</reference>
<evidence type="ECO:0000256" key="7">
    <source>
        <dbReference type="ARBA" id="ARBA00022588"/>
    </source>
</evidence>
<dbReference type="InterPro" id="IPR012677">
    <property type="entry name" value="Nucleotide-bd_a/b_plait_sf"/>
</dbReference>
<dbReference type="Gene3D" id="3.30.70.330">
    <property type="match status" value="1"/>
</dbReference>
<keyword evidence="8" id="KW-0391">Immunity</keyword>
<dbReference type="GO" id="GO:0005634">
    <property type="term" value="C:nucleus"/>
    <property type="evidence" value="ECO:0007669"/>
    <property type="project" value="UniProtKB-SubCell"/>
</dbReference>
<dbReference type="EMBL" id="JAUCMX010000016">
    <property type="protein sequence ID" value="KAK3520134.1"/>
    <property type="molecule type" value="Genomic_DNA"/>
</dbReference>
<dbReference type="Proteomes" id="UP001274896">
    <property type="component" value="Unassembled WGS sequence"/>
</dbReference>
<evidence type="ECO:0000256" key="6">
    <source>
        <dbReference type="ARBA" id="ARBA00022525"/>
    </source>
</evidence>
<keyword evidence="10" id="KW-0694">RNA-binding</keyword>
<dbReference type="PANTHER" id="PTHR15225:SF1">
    <property type="entry name" value="INTERFERON-INDUCED 35 KDA PROTEIN"/>
    <property type="match status" value="1"/>
</dbReference>
<gene>
    <name evidence="13" type="ORF">QTP70_015317</name>
</gene>
<feature type="domain" description="RRM" evidence="12">
    <location>
        <begin position="247"/>
        <end position="329"/>
    </location>
</feature>
<evidence type="ECO:0000313" key="14">
    <source>
        <dbReference type="Proteomes" id="UP001274896"/>
    </source>
</evidence>
<dbReference type="Pfam" id="PF07292">
    <property type="entry name" value="NID"/>
    <property type="match status" value="2"/>
</dbReference>
<feature type="coiled-coil region" evidence="11">
    <location>
        <begin position="52"/>
        <end position="153"/>
    </location>
</feature>
<keyword evidence="9" id="KW-0539">Nucleus</keyword>
<evidence type="ECO:0000256" key="10">
    <source>
        <dbReference type="PROSITE-ProRule" id="PRU00176"/>
    </source>
</evidence>
<evidence type="ECO:0000256" key="11">
    <source>
        <dbReference type="SAM" id="Coils"/>
    </source>
</evidence>
<evidence type="ECO:0000256" key="9">
    <source>
        <dbReference type="ARBA" id="ARBA00023242"/>
    </source>
</evidence>
<comment type="similarity">
    <text evidence="4">Belongs to the NMI family.</text>
</comment>
<organism evidence="13 14">
    <name type="scientific">Hemibagrus guttatus</name>
    <dbReference type="NCBI Taxonomy" id="175788"/>
    <lineage>
        <taxon>Eukaryota</taxon>
        <taxon>Metazoa</taxon>
        <taxon>Chordata</taxon>
        <taxon>Craniata</taxon>
        <taxon>Vertebrata</taxon>
        <taxon>Euteleostomi</taxon>
        <taxon>Actinopterygii</taxon>
        <taxon>Neopterygii</taxon>
        <taxon>Teleostei</taxon>
        <taxon>Ostariophysi</taxon>
        <taxon>Siluriformes</taxon>
        <taxon>Bagridae</taxon>
        <taxon>Hemibagrus</taxon>
    </lineage>
</organism>
<comment type="subcellular location">
    <subcellularLocation>
        <location evidence="2">Cytoplasm</location>
    </subcellularLocation>
    <subcellularLocation>
        <location evidence="1">Nucleus</location>
    </subcellularLocation>
    <subcellularLocation>
        <location evidence="3">Secreted</location>
    </subcellularLocation>
</comment>
<evidence type="ECO:0000256" key="8">
    <source>
        <dbReference type="ARBA" id="ARBA00022859"/>
    </source>
</evidence>
<evidence type="ECO:0000256" key="3">
    <source>
        <dbReference type="ARBA" id="ARBA00004613"/>
    </source>
</evidence>
<dbReference type="InterPro" id="IPR000504">
    <property type="entry name" value="RRM_dom"/>
</dbReference>
<dbReference type="InterPro" id="IPR009909">
    <property type="entry name" value="Nmi/IFP35_dom"/>
</dbReference>
<evidence type="ECO:0000259" key="12">
    <source>
        <dbReference type="PROSITE" id="PS50102"/>
    </source>
</evidence>
<keyword evidence="5" id="KW-0963">Cytoplasm</keyword>
<dbReference type="AlphaFoldDB" id="A0AAE0QG66"/>
<evidence type="ECO:0000256" key="4">
    <source>
        <dbReference type="ARBA" id="ARBA00010081"/>
    </source>
</evidence>
<dbReference type="GO" id="GO:0003723">
    <property type="term" value="F:RNA binding"/>
    <property type="evidence" value="ECO:0007669"/>
    <property type="project" value="UniProtKB-UniRule"/>
</dbReference>
<evidence type="ECO:0000256" key="1">
    <source>
        <dbReference type="ARBA" id="ARBA00004123"/>
    </source>
</evidence>
<accession>A0AAE0QG66</accession>
<dbReference type="FunFam" id="3.30.70.330:FF:000300">
    <property type="entry name" value="Interferon-induced protein 35"/>
    <property type="match status" value="1"/>
</dbReference>
<evidence type="ECO:0000256" key="2">
    <source>
        <dbReference type="ARBA" id="ARBA00004496"/>
    </source>
</evidence>
<comment type="caution">
    <text evidence="13">The sequence shown here is derived from an EMBL/GenBank/DDBJ whole genome shotgun (WGS) entry which is preliminary data.</text>
</comment>
<dbReference type="GO" id="GO:0045087">
    <property type="term" value="P:innate immune response"/>
    <property type="evidence" value="ECO:0007669"/>
    <property type="project" value="UniProtKB-KW"/>
</dbReference>
<dbReference type="GO" id="GO:0045088">
    <property type="term" value="P:regulation of innate immune response"/>
    <property type="evidence" value="ECO:0007669"/>
    <property type="project" value="UniProtKB-ARBA"/>
</dbReference>
<dbReference type="PROSITE" id="PS50102">
    <property type="entry name" value="RRM"/>
    <property type="match status" value="1"/>
</dbReference>
<dbReference type="GO" id="GO:0005737">
    <property type="term" value="C:cytoplasm"/>
    <property type="evidence" value="ECO:0007669"/>
    <property type="project" value="UniProtKB-SubCell"/>
</dbReference>
<keyword evidence="7" id="KW-0399">Innate immunity</keyword>